<evidence type="ECO:0000259" key="1">
    <source>
        <dbReference type="Pfam" id="PF04296"/>
    </source>
</evidence>
<organism evidence="2 3">
    <name type="scientific">Effusibacillus dendaii</name>
    <dbReference type="NCBI Taxonomy" id="2743772"/>
    <lineage>
        <taxon>Bacteria</taxon>
        <taxon>Bacillati</taxon>
        <taxon>Bacillota</taxon>
        <taxon>Bacilli</taxon>
        <taxon>Bacillales</taxon>
        <taxon>Alicyclobacillaceae</taxon>
        <taxon>Effusibacillus</taxon>
    </lineage>
</organism>
<keyword evidence="3" id="KW-1185">Reference proteome</keyword>
<dbReference type="CDD" id="cd00279">
    <property type="entry name" value="YlxR"/>
    <property type="match status" value="1"/>
</dbReference>
<dbReference type="PANTHER" id="PTHR34215">
    <property type="entry name" value="BLL0784 PROTEIN"/>
    <property type="match status" value="1"/>
</dbReference>
<dbReference type="InterPro" id="IPR007393">
    <property type="entry name" value="YlxR_dom"/>
</dbReference>
<dbReference type="Proteomes" id="UP000593802">
    <property type="component" value="Chromosome"/>
</dbReference>
<dbReference type="KEGG" id="eff:skT53_02890"/>
<dbReference type="InterPro" id="IPR037465">
    <property type="entry name" value="YlxR"/>
</dbReference>
<protein>
    <recommendedName>
        <fullName evidence="1">YlxR domain-containing protein</fullName>
    </recommendedName>
</protein>
<dbReference type="Pfam" id="PF04296">
    <property type="entry name" value="YlxR"/>
    <property type="match status" value="1"/>
</dbReference>
<reference evidence="2 3" key="1">
    <citation type="submission" date="2020-08" db="EMBL/GenBank/DDBJ databases">
        <title>Complete Genome Sequence of Effusibacillus dendaii Strain skT53, Isolated from Farmland soil.</title>
        <authorList>
            <person name="Konishi T."/>
            <person name="Kawasaki H."/>
        </authorList>
    </citation>
    <scope>NUCLEOTIDE SEQUENCE [LARGE SCALE GENOMIC DNA]</scope>
    <source>
        <strain evidence="3">skT53</strain>
    </source>
</reference>
<evidence type="ECO:0000313" key="2">
    <source>
        <dbReference type="EMBL" id="BCJ85304.1"/>
    </source>
</evidence>
<accession>A0A7I8D5B5</accession>
<sequence length="92" mass="10573">MVQKKTPLRKCVGCQEMKPKKELIRVVHSPDNQVFLDPTGKKSGRGSYICKTEACFQMAKKKKSLDRSLKINVSDEIYEQLERELSLVKSDE</sequence>
<dbReference type="NCBIfam" id="NF047356">
    <property type="entry name" value="RNA_bind_RnpM"/>
    <property type="match status" value="1"/>
</dbReference>
<proteinExistence type="predicted"/>
<feature type="domain" description="YlxR" evidence="1">
    <location>
        <begin position="9"/>
        <end position="83"/>
    </location>
</feature>
<evidence type="ECO:0000313" key="3">
    <source>
        <dbReference type="Proteomes" id="UP000593802"/>
    </source>
</evidence>
<dbReference type="InterPro" id="IPR035931">
    <property type="entry name" value="YlxR-like_sf"/>
</dbReference>
<name>A0A7I8D5B5_9BACL</name>
<dbReference type="Gene3D" id="3.30.1230.10">
    <property type="entry name" value="YlxR-like"/>
    <property type="match status" value="1"/>
</dbReference>
<dbReference type="SUPFAM" id="SSF64376">
    <property type="entry name" value="YlxR-like"/>
    <property type="match status" value="1"/>
</dbReference>
<gene>
    <name evidence="2" type="ORF">skT53_02890</name>
</gene>
<dbReference type="AlphaFoldDB" id="A0A7I8D5B5"/>
<dbReference type="PANTHER" id="PTHR34215:SF1">
    <property type="entry name" value="YLXR DOMAIN-CONTAINING PROTEIN"/>
    <property type="match status" value="1"/>
</dbReference>
<dbReference type="RefSeq" id="WP_200759445.1">
    <property type="nucleotide sequence ID" value="NZ_AP023366.1"/>
</dbReference>
<dbReference type="EMBL" id="AP023366">
    <property type="protein sequence ID" value="BCJ85304.1"/>
    <property type="molecule type" value="Genomic_DNA"/>
</dbReference>